<keyword evidence="21" id="KW-1185">Reference proteome</keyword>
<name>A0A318ZMB4_9EURO</name>
<feature type="active site" evidence="14">
    <location>
        <position position="80"/>
    </location>
</feature>
<evidence type="ECO:0000259" key="19">
    <source>
        <dbReference type="PROSITE" id="PS51767"/>
    </source>
</evidence>
<evidence type="ECO:0000313" key="20">
    <source>
        <dbReference type="EMBL" id="PYH48107.1"/>
    </source>
</evidence>
<evidence type="ECO:0000256" key="10">
    <source>
        <dbReference type="ARBA" id="ARBA00023180"/>
    </source>
</evidence>
<keyword evidence="15" id="KW-1015">Disulfide bond</keyword>
<reference evidence="20 21" key="1">
    <citation type="submission" date="2016-12" db="EMBL/GenBank/DDBJ databases">
        <title>The genomes of Aspergillus section Nigri reveals drivers in fungal speciation.</title>
        <authorList>
            <consortium name="DOE Joint Genome Institute"/>
            <person name="Vesth T.C."/>
            <person name="Nybo J."/>
            <person name="Theobald S."/>
            <person name="Brandl J."/>
            <person name="Frisvad J.C."/>
            <person name="Nielsen K.F."/>
            <person name="Lyhne E.K."/>
            <person name="Kogle M.E."/>
            <person name="Kuo A."/>
            <person name="Riley R."/>
            <person name="Clum A."/>
            <person name="Nolan M."/>
            <person name="Lipzen A."/>
            <person name="Salamov A."/>
            <person name="Henrissat B."/>
            <person name="Wiebenga A."/>
            <person name="De Vries R.P."/>
            <person name="Grigoriev I.V."/>
            <person name="Mortensen U.H."/>
            <person name="Andersen M.R."/>
            <person name="Baker S.E."/>
        </authorList>
    </citation>
    <scope>NUCLEOTIDE SEQUENCE [LARGE SCALE GENOMIC DNA]</scope>
    <source>
        <strain evidence="20 21">JOP 1030-1</strain>
    </source>
</reference>
<dbReference type="EMBL" id="KZ821222">
    <property type="protein sequence ID" value="PYH48107.1"/>
    <property type="molecule type" value="Genomic_DNA"/>
</dbReference>
<evidence type="ECO:0000256" key="6">
    <source>
        <dbReference type="ARBA" id="ARBA00022729"/>
    </source>
</evidence>
<keyword evidence="4 16" id="KW-0645">Protease</keyword>
<accession>A0A318ZMB4</accession>
<keyword evidence="11" id="KW-0449">Lipoprotein</keyword>
<evidence type="ECO:0000256" key="9">
    <source>
        <dbReference type="ARBA" id="ARBA00023145"/>
    </source>
</evidence>
<dbReference type="Gene3D" id="2.40.70.10">
    <property type="entry name" value="Acid Proteases"/>
    <property type="match status" value="2"/>
</dbReference>
<comment type="subcellular location">
    <subcellularLocation>
        <location evidence="1">Cell membrane</location>
        <topology evidence="1">Lipid-anchor</topology>
        <topology evidence="1">GPI-anchor</topology>
    </subcellularLocation>
</comment>
<dbReference type="Proteomes" id="UP000248349">
    <property type="component" value="Unassembled WGS sequence"/>
</dbReference>
<evidence type="ECO:0000256" key="8">
    <source>
        <dbReference type="ARBA" id="ARBA00022801"/>
    </source>
</evidence>
<dbReference type="FunFam" id="2.40.70.10:FF:000011">
    <property type="entry name" value="Aspartic protease"/>
    <property type="match status" value="1"/>
</dbReference>
<evidence type="ECO:0000256" key="7">
    <source>
        <dbReference type="ARBA" id="ARBA00022750"/>
    </source>
</evidence>
<dbReference type="PANTHER" id="PTHR47965">
    <property type="entry name" value="ASPARTYL PROTEASE-RELATED"/>
    <property type="match status" value="1"/>
</dbReference>
<feature type="signal peptide" evidence="18">
    <location>
        <begin position="1"/>
        <end position="18"/>
    </location>
</feature>
<feature type="active site" evidence="14">
    <location>
        <position position="270"/>
    </location>
</feature>
<protein>
    <recommendedName>
        <fullName evidence="13">Probable aspartic-type endopeptidase OPSB</fullName>
    </recommendedName>
    <alternativeName>
        <fullName evidence="12">Probable aspartic-type endopeptidase opsB</fullName>
    </alternativeName>
</protein>
<dbReference type="InterPro" id="IPR001461">
    <property type="entry name" value="Aspartic_peptidase_A1"/>
</dbReference>
<dbReference type="GO" id="GO:0031505">
    <property type="term" value="P:fungal-type cell wall organization"/>
    <property type="evidence" value="ECO:0007669"/>
    <property type="project" value="TreeGrafter"/>
</dbReference>
<keyword evidence="7 16" id="KW-0064">Aspartyl protease</keyword>
<keyword evidence="3" id="KW-0472">Membrane</keyword>
<keyword evidence="9" id="KW-0865">Zymogen</keyword>
<sequence>MKNTLVLSLACLAQSTSALVLHERAQPATVQYDIHRRQGVSHPRHKRSTPASVDLTNNEVSYTITLNLGTPGQPVEVILDTGSSDLWVNAGNSSSDNPYGTFDSSSSSTFKTVNDEFAIAYVDGSAAVGDYVTDTVAFGNVTLKTFQFGLADESSTQQGVLGVGYASNEFAELRNDEEYANLPQALVNQGYIKSAAYSLWLDDIDAGKGTILFGGINTAKYTGSLHSLPIQAEDGVYSEFAVNLSGVHVTKSGKDISVNNTAFPVLAVLDSGTSLTYLPSGTALDIIETVGAEYFESQGLAVIKCDDAKDSDYEVVFEFSGFNLSISLSDLLVEATFGYCAFGIAPESSTASGGVYLLGDTFLRSAYVVYDLANNEIYLAKTNTNPGSDHVLEIGTGATAVPQVTGSPITQTATATAATGHATGKSDSSSDDKENGTVTAISRSSGLGSLLVGVSSFLALLVAL</sequence>
<dbReference type="PRINTS" id="PR00792">
    <property type="entry name" value="PEPSIN"/>
</dbReference>
<dbReference type="SUPFAM" id="SSF50630">
    <property type="entry name" value="Acid proteases"/>
    <property type="match status" value="1"/>
</dbReference>
<keyword evidence="10" id="KW-0325">Glycoprotein</keyword>
<evidence type="ECO:0000313" key="21">
    <source>
        <dbReference type="Proteomes" id="UP000248349"/>
    </source>
</evidence>
<dbReference type="STRING" id="1450539.A0A318ZMB4"/>
<dbReference type="RefSeq" id="XP_025434089.1">
    <property type="nucleotide sequence ID" value="XM_025570828.1"/>
</dbReference>
<dbReference type="InterPro" id="IPR033121">
    <property type="entry name" value="PEPTIDASE_A1"/>
</dbReference>
<evidence type="ECO:0000256" key="12">
    <source>
        <dbReference type="ARBA" id="ARBA00067536"/>
    </source>
</evidence>
<feature type="disulfide bond" evidence="15">
    <location>
        <begin position="305"/>
        <end position="340"/>
    </location>
</feature>
<evidence type="ECO:0000256" key="18">
    <source>
        <dbReference type="SAM" id="SignalP"/>
    </source>
</evidence>
<evidence type="ECO:0000256" key="5">
    <source>
        <dbReference type="ARBA" id="ARBA00022685"/>
    </source>
</evidence>
<evidence type="ECO:0000256" key="15">
    <source>
        <dbReference type="PIRSR" id="PIRSR601461-2"/>
    </source>
</evidence>
<comment type="similarity">
    <text evidence="2 16">Belongs to the peptidase A1 family.</text>
</comment>
<evidence type="ECO:0000256" key="1">
    <source>
        <dbReference type="ARBA" id="ARBA00004609"/>
    </source>
</evidence>
<feature type="region of interest" description="Disordered" evidence="17">
    <location>
        <begin position="415"/>
        <end position="437"/>
    </location>
</feature>
<dbReference type="GO" id="GO:0005576">
    <property type="term" value="C:extracellular region"/>
    <property type="evidence" value="ECO:0007669"/>
    <property type="project" value="TreeGrafter"/>
</dbReference>
<dbReference type="AlphaFoldDB" id="A0A318ZMB4"/>
<dbReference type="PROSITE" id="PS51767">
    <property type="entry name" value="PEPTIDASE_A1"/>
    <property type="match status" value="1"/>
</dbReference>
<evidence type="ECO:0000256" key="4">
    <source>
        <dbReference type="ARBA" id="ARBA00022670"/>
    </source>
</evidence>
<keyword evidence="6 18" id="KW-0732">Signal</keyword>
<evidence type="ECO:0000256" key="17">
    <source>
        <dbReference type="SAM" id="MobiDB-lite"/>
    </source>
</evidence>
<dbReference type="OrthoDB" id="771136at2759"/>
<evidence type="ECO:0000256" key="2">
    <source>
        <dbReference type="ARBA" id="ARBA00007447"/>
    </source>
</evidence>
<keyword evidence="8 16" id="KW-0378">Hydrolase</keyword>
<proteinExistence type="inferred from homology"/>
<evidence type="ECO:0000256" key="13">
    <source>
        <dbReference type="ARBA" id="ARBA00068059"/>
    </source>
</evidence>
<evidence type="ECO:0000256" key="11">
    <source>
        <dbReference type="ARBA" id="ARBA00023288"/>
    </source>
</evidence>
<dbReference type="GO" id="GO:0006508">
    <property type="term" value="P:proteolysis"/>
    <property type="evidence" value="ECO:0007669"/>
    <property type="project" value="UniProtKB-KW"/>
</dbReference>
<dbReference type="GO" id="GO:0098552">
    <property type="term" value="C:side of membrane"/>
    <property type="evidence" value="ECO:0007669"/>
    <property type="project" value="UniProtKB-KW"/>
</dbReference>
<dbReference type="GeneID" id="37072056"/>
<dbReference type="Pfam" id="PF00026">
    <property type="entry name" value="Asp"/>
    <property type="match status" value="1"/>
</dbReference>
<dbReference type="GO" id="GO:0009277">
    <property type="term" value="C:fungal-type cell wall"/>
    <property type="evidence" value="ECO:0007669"/>
    <property type="project" value="TreeGrafter"/>
</dbReference>
<organism evidence="20 21">
    <name type="scientific">Aspergillus saccharolyticus JOP 1030-1</name>
    <dbReference type="NCBI Taxonomy" id="1450539"/>
    <lineage>
        <taxon>Eukaryota</taxon>
        <taxon>Fungi</taxon>
        <taxon>Dikarya</taxon>
        <taxon>Ascomycota</taxon>
        <taxon>Pezizomycotina</taxon>
        <taxon>Eurotiomycetes</taxon>
        <taxon>Eurotiomycetidae</taxon>
        <taxon>Eurotiales</taxon>
        <taxon>Aspergillaceae</taxon>
        <taxon>Aspergillus</taxon>
        <taxon>Aspergillus subgen. Circumdati</taxon>
    </lineage>
</organism>
<dbReference type="PROSITE" id="PS00141">
    <property type="entry name" value="ASP_PROTEASE"/>
    <property type="match status" value="2"/>
</dbReference>
<gene>
    <name evidence="20" type="ORF">BP01DRAFT_176337</name>
</gene>
<dbReference type="CDD" id="cd05474">
    <property type="entry name" value="SAP_like"/>
    <property type="match status" value="1"/>
</dbReference>
<dbReference type="InterPro" id="IPR001969">
    <property type="entry name" value="Aspartic_peptidase_AS"/>
</dbReference>
<evidence type="ECO:0000256" key="3">
    <source>
        <dbReference type="ARBA" id="ARBA00022622"/>
    </source>
</evidence>
<dbReference type="GO" id="GO:0005886">
    <property type="term" value="C:plasma membrane"/>
    <property type="evidence" value="ECO:0007669"/>
    <property type="project" value="UniProtKB-SubCell"/>
</dbReference>
<dbReference type="GO" id="GO:0004190">
    <property type="term" value="F:aspartic-type endopeptidase activity"/>
    <property type="evidence" value="ECO:0007669"/>
    <property type="project" value="UniProtKB-KW"/>
</dbReference>
<dbReference type="InterPro" id="IPR033876">
    <property type="entry name" value="SAP-like"/>
</dbReference>
<feature type="domain" description="Peptidase A1" evidence="19">
    <location>
        <begin position="62"/>
        <end position="380"/>
    </location>
</feature>
<feature type="chain" id="PRO_5016319853" description="Probable aspartic-type endopeptidase OPSB" evidence="18">
    <location>
        <begin position="19"/>
        <end position="464"/>
    </location>
</feature>
<keyword evidence="3" id="KW-0336">GPI-anchor</keyword>
<evidence type="ECO:0000256" key="16">
    <source>
        <dbReference type="RuleBase" id="RU000454"/>
    </source>
</evidence>
<keyword evidence="5" id="KW-0165">Cleavage on pair of basic residues</keyword>
<dbReference type="PANTHER" id="PTHR47965:SF12">
    <property type="entry name" value="ASPARTIC PROTEINASE 3-RELATED"/>
    <property type="match status" value="1"/>
</dbReference>
<dbReference type="InterPro" id="IPR021109">
    <property type="entry name" value="Peptidase_aspartic_dom_sf"/>
</dbReference>
<evidence type="ECO:0000256" key="14">
    <source>
        <dbReference type="PIRSR" id="PIRSR601461-1"/>
    </source>
</evidence>